<accession>A0A1Y2DBJ0</accession>
<keyword evidence="1" id="KW-1133">Transmembrane helix</keyword>
<feature type="transmembrane region" description="Helical" evidence="1">
    <location>
        <begin position="73"/>
        <end position="95"/>
    </location>
</feature>
<keyword evidence="3" id="KW-1185">Reference proteome</keyword>
<dbReference type="Proteomes" id="UP000193920">
    <property type="component" value="Unassembled WGS sequence"/>
</dbReference>
<name>A0A1Y2DBJ0_9FUNG</name>
<keyword evidence="1" id="KW-0812">Transmembrane</keyword>
<protein>
    <submittedName>
        <fullName evidence="2">Uncharacterized protein</fullName>
    </submittedName>
</protein>
<dbReference type="AlphaFoldDB" id="A0A1Y2DBJ0"/>
<organism evidence="2 3">
    <name type="scientific">Neocallimastix californiae</name>
    <dbReference type="NCBI Taxonomy" id="1754190"/>
    <lineage>
        <taxon>Eukaryota</taxon>
        <taxon>Fungi</taxon>
        <taxon>Fungi incertae sedis</taxon>
        <taxon>Chytridiomycota</taxon>
        <taxon>Chytridiomycota incertae sedis</taxon>
        <taxon>Neocallimastigomycetes</taxon>
        <taxon>Neocallimastigales</taxon>
        <taxon>Neocallimastigaceae</taxon>
        <taxon>Neocallimastix</taxon>
    </lineage>
</organism>
<dbReference type="EMBL" id="MCOG01000073">
    <property type="protein sequence ID" value="ORY56514.1"/>
    <property type="molecule type" value="Genomic_DNA"/>
</dbReference>
<comment type="caution">
    <text evidence="2">The sequence shown here is derived from an EMBL/GenBank/DDBJ whole genome shotgun (WGS) entry which is preliminary data.</text>
</comment>
<reference evidence="2 3" key="1">
    <citation type="submission" date="2016-08" db="EMBL/GenBank/DDBJ databases">
        <title>A Parts List for Fungal Cellulosomes Revealed by Comparative Genomics.</title>
        <authorList>
            <consortium name="DOE Joint Genome Institute"/>
            <person name="Haitjema C.H."/>
            <person name="Gilmore S.P."/>
            <person name="Henske J.K."/>
            <person name="Solomon K.V."/>
            <person name="De Groot R."/>
            <person name="Kuo A."/>
            <person name="Mondo S.J."/>
            <person name="Salamov A.A."/>
            <person name="Labutti K."/>
            <person name="Zhao Z."/>
            <person name="Chiniquy J."/>
            <person name="Barry K."/>
            <person name="Brewer H.M."/>
            <person name="Purvine S.O."/>
            <person name="Wright A.T."/>
            <person name="Boxma B."/>
            <person name="Van Alen T."/>
            <person name="Hackstein J.H."/>
            <person name="Baker S.E."/>
            <person name="Grigoriev I.V."/>
            <person name="O'Malley M.A."/>
        </authorList>
    </citation>
    <scope>NUCLEOTIDE SEQUENCE [LARGE SCALE GENOMIC DNA]</scope>
    <source>
        <strain evidence="2 3">G1</strain>
    </source>
</reference>
<sequence>MWYSYADSDVERCDVMYTENIVFMSNKEFVHCGKMLGDSCTSNEECSYKNCFNEVCIEHHYIPSDGRGLTYTFVRLGLLAGGFVILTIIICYYCFCTRCNTKK</sequence>
<gene>
    <name evidence="2" type="ORF">LY90DRAFT_506770</name>
</gene>
<evidence type="ECO:0000313" key="3">
    <source>
        <dbReference type="Proteomes" id="UP000193920"/>
    </source>
</evidence>
<keyword evidence="1" id="KW-0472">Membrane</keyword>
<proteinExistence type="predicted"/>
<evidence type="ECO:0000256" key="1">
    <source>
        <dbReference type="SAM" id="Phobius"/>
    </source>
</evidence>
<evidence type="ECO:0000313" key="2">
    <source>
        <dbReference type="EMBL" id="ORY56514.1"/>
    </source>
</evidence>